<dbReference type="Proteomes" id="UP000501648">
    <property type="component" value="Chromosome"/>
</dbReference>
<reference evidence="5 6" key="1">
    <citation type="journal article" date="2012" name="J. Bacteriol.">
        <title>Genome sequence of the pathogenic Herbaspirillum seropedicae strain Os34, isolated from rice roots.</title>
        <authorList>
            <person name="Ye W."/>
            <person name="Ye S."/>
            <person name="Liu J."/>
            <person name="Chang S."/>
            <person name="Chen M."/>
            <person name="Zhu B."/>
            <person name="Guo L."/>
            <person name="An Q."/>
        </authorList>
    </citation>
    <scope>NUCLEOTIDE SEQUENCE [LARGE SCALE GENOMIC DNA]</scope>
    <source>
        <strain evidence="5 6">Os34</strain>
    </source>
</reference>
<dbReference type="Pfam" id="PF13296">
    <property type="entry name" value="T6SS_Vgr"/>
    <property type="match status" value="1"/>
</dbReference>
<protein>
    <submittedName>
        <fullName evidence="5">Rhs element Vgr protein</fullName>
    </submittedName>
</protein>
<feature type="compositionally biased region" description="Basic and acidic residues" evidence="1">
    <location>
        <begin position="274"/>
        <end position="287"/>
    </location>
</feature>
<evidence type="ECO:0000259" key="3">
    <source>
        <dbReference type="Pfam" id="PF10106"/>
    </source>
</evidence>
<dbReference type="Gene3D" id="2.40.50.230">
    <property type="entry name" value="Gp5 N-terminal domain"/>
    <property type="match status" value="1"/>
</dbReference>
<feature type="domain" description="DUF2345" evidence="3">
    <location>
        <begin position="794"/>
        <end position="949"/>
    </location>
</feature>
<evidence type="ECO:0000256" key="1">
    <source>
        <dbReference type="SAM" id="MobiDB-lite"/>
    </source>
</evidence>
<feature type="domain" description="Gp5/Type VI secretion system Vgr protein OB-fold" evidence="2">
    <location>
        <begin position="487"/>
        <end position="553"/>
    </location>
</feature>
<dbReference type="Pfam" id="PF04717">
    <property type="entry name" value="Phage_base_V"/>
    <property type="match status" value="1"/>
</dbReference>
<dbReference type="Gene3D" id="4.10.220.110">
    <property type="match status" value="1"/>
</dbReference>
<dbReference type="InterPro" id="IPR006533">
    <property type="entry name" value="T6SS_Vgr_RhsGE"/>
</dbReference>
<dbReference type="RefSeq" id="WP_017455362.1">
    <property type="nucleotide sequence ID" value="NZ_CP008956.1"/>
</dbReference>
<organism evidence="5 6">
    <name type="scientific">Herbaspirillum rubrisubalbicans Os34</name>
    <dbReference type="NCBI Taxonomy" id="1235827"/>
    <lineage>
        <taxon>Bacteria</taxon>
        <taxon>Pseudomonadati</taxon>
        <taxon>Pseudomonadota</taxon>
        <taxon>Betaproteobacteria</taxon>
        <taxon>Burkholderiales</taxon>
        <taxon>Oxalobacteraceae</taxon>
        <taxon>Herbaspirillum</taxon>
    </lineage>
</organism>
<dbReference type="SUPFAM" id="SSF69255">
    <property type="entry name" value="gp5 N-terminal domain-like"/>
    <property type="match status" value="1"/>
</dbReference>
<dbReference type="Gene3D" id="2.30.110.50">
    <property type="match status" value="1"/>
</dbReference>
<name>A0A6M3ZYJ2_9BURK</name>
<evidence type="ECO:0000313" key="6">
    <source>
        <dbReference type="Proteomes" id="UP000501648"/>
    </source>
</evidence>
<proteinExistence type="predicted"/>
<evidence type="ECO:0000313" key="5">
    <source>
        <dbReference type="EMBL" id="QJQ03020.1"/>
    </source>
</evidence>
<evidence type="ECO:0000259" key="4">
    <source>
        <dbReference type="Pfam" id="PF13296"/>
    </source>
</evidence>
<dbReference type="SUPFAM" id="SSF69279">
    <property type="entry name" value="Phage tail proteins"/>
    <property type="match status" value="2"/>
</dbReference>
<evidence type="ECO:0000259" key="2">
    <source>
        <dbReference type="Pfam" id="PF04717"/>
    </source>
</evidence>
<dbReference type="NCBIfam" id="TIGR01646">
    <property type="entry name" value="vgr_GE"/>
    <property type="match status" value="1"/>
</dbReference>
<dbReference type="InterPro" id="IPR018769">
    <property type="entry name" value="VgrG2_DUF2345"/>
</dbReference>
<dbReference type="InterPro" id="IPR006531">
    <property type="entry name" value="Gp5/Vgr_OB"/>
</dbReference>
<gene>
    <name evidence="5" type="ORF">C798_23165</name>
</gene>
<dbReference type="InterPro" id="IPR037026">
    <property type="entry name" value="Vgr_OB-fold_dom_sf"/>
</dbReference>
<dbReference type="Pfam" id="PF10106">
    <property type="entry name" value="DUF2345"/>
    <property type="match status" value="1"/>
</dbReference>
<feature type="region of interest" description="Disordered" evidence="1">
    <location>
        <begin position="775"/>
        <end position="796"/>
    </location>
</feature>
<sequence>MSELLNQLVQFTSATRLYSLSLGGEAASADLLVEAFAAAEGLHGVGLREVIALSLDAGLPLTSLIGRQASLQVRLSDGSTSRFSGLINEAAKLGSEGGFARYRLRLVPWIWLLGQSRNSRVWQDKTVIEIVEDVFAEYAPHAAWTWSDEVASFMQDVPPRSYVIQYRESNLEFVSRLLAAEGLSWRVEESADAAAGHRLVLFADSSVKGAFPEDASSAAALGGAGIRFHGASAREQQDSIQALAARRTLQPATFTLLSYDDRNKQAIATSLPTHHDFGHKDAPRLESYDSPGLSAYSDTAQADRYAQLHLQASEARNKLWQGRSTVRTLRPGTRFSLAQGPLGLTAAATGQSVEYAVLSVFSIGVNNLPKDAEEGLAELFGPLPPLLKECVAACQAQQQSLYGALSPDSLTVAGQLDLDGVIAQARKLGYANAFEAIRADVVWRPVLADGTGLRRHARATARGSQSAIVVGPDGNTRANGADEIYCDRLGRVRIRFHWQGRNNDAGATCWVRVAQRAAAGGHGMQFLPRIGQEVLVQFLEDDIDRPIILGALYNGQGEGAQAPTPGGEAHSDAQDGSKVFASASDFAPSGQGNVAGGNAPTWHGGSQDGDGHRNAAAQWGIRSKEFGGAGYNQLLFDDTDAQGRVQLKTSKAATELNLGHLIHAADNYRGSFRGTGAELRTDAYGAIRAASGILFSSYRVVQNAGSRDPAGDNAGGMALLKQAALLGKTFNEATVTHKTVALASHVGPTQANASIINDNAAPLEAIRTAAAGMVDGAPDKSGEDVAAANTQPSDGKLPQSTSALIGIAAREGLGAVAGQHLQLANGETVSFLSGQDSQHVSGNQLRLRSGQALGVLAGAIAAGEGGQGLQMIAAQQNIDVQAQAESLAVQARDQLSVVSANASVDWAAAKKISLSTAGGANITIEDGNITVQCPGKLTIHAAQKVFEGPVRHEVSMPSLPRTQVDVSKPTFKMHLQDIPGPNGVPMPNYPWRIVHAEDMHGALVGGKKILNGRSDDQGKVALSSDEEKVLLEAYNKSPNQVWLVYQDHVQNVAVTQHDLQWSDSQQLAHALSAMGYTDVYGVAGSSEAHQATAALVKEETGKGRGAPLINKILG</sequence>
<dbReference type="AlphaFoldDB" id="A0A6M3ZYJ2"/>
<feature type="domain" description="Putative type VI secretion system Rhs element associated Vgr" evidence="4">
    <location>
        <begin position="624"/>
        <end position="733"/>
    </location>
</feature>
<feature type="region of interest" description="Disordered" evidence="1">
    <location>
        <begin position="274"/>
        <end position="293"/>
    </location>
</feature>
<dbReference type="EMBL" id="CP008956">
    <property type="protein sequence ID" value="QJQ03020.1"/>
    <property type="molecule type" value="Genomic_DNA"/>
</dbReference>
<dbReference type="Gene3D" id="3.55.50.10">
    <property type="entry name" value="Baseplate protein-like domains"/>
    <property type="match status" value="1"/>
</dbReference>
<dbReference type="InterPro" id="IPR028244">
    <property type="entry name" value="T6SS_Rhs_Vgr_dom"/>
</dbReference>
<dbReference type="Pfam" id="PF05954">
    <property type="entry name" value="Phage_GPD"/>
    <property type="match status" value="1"/>
</dbReference>
<accession>A0A6M3ZYJ2</accession>